<gene>
    <name evidence="1" type="ORF">TMSB3V08_LOCUS7571</name>
</gene>
<accession>A0A7R9HPW5</accession>
<protein>
    <submittedName>
        <fullName evidence="1">Uncharacterized protein</fullName>
    </submittedName>
</protein>
<sequence>MTVVPVFPFVPLSCLDAFHTLPSTAKVFVTNSFQLEIFRALAFLRTRALSLLYSARCLGSRCCCHSLRASLLRAIMKLSSGSSLFNVTGGVSKTVVPRYASSIVAVRRVMELSTSSGEFTSMFNGIASVSTRRYSSQSLLVIFSRRPGDGRSRVHSGLRDLPVACRDPSGLHPVRRGDACSLKDSTSARWSPGLWVSQIRAMSTPYVSRSFRNSCSCSTSPLAFQNRMFSGSSVPLPCSVSIAEEFSCGFKKYHYFGCFVWRVLQPYYILPQELENWLKVFFYFRVGWGPFLALFFHVTIIIRSFNVDFYIRADTSETLEKTVRSLSTTHPLLSHPPRAILYDSNLFLPTAFGIKADTYPKAESFVDVQNRILFSLTLLDEEEKNKDHTSGHVDKDGVHLGQCGPIGSSRARCDPRFLKCGPHSFLEENNWKHTVADGKGEKASLVERSFDEQRSFVNISYPVQVKLAQTKTTYLLFRSVLRRNPILNVSFQNVKRSRTTMYLGVTLEGKQNFDAHMKHVCGRAKRRRFHPPMLIIKTYHEAIIVSLVSYGASAWAHILKLKTHIGMLRYFQRSILLSFFGVYLTT</sequence>
<dbReference type="EMBL" id="OB794668">
    <property type="protein sequence ID" value="CAD7430822.1"/>
    <property type="molecule type" value="Genomic_DNA"/>
</dbReference>
<organism evidence="1">
    <name type="scientific">Timema monikensis</name>
    <dbReference type="NCBI Taxonomy" id="170555"/>
    <lineage>
        <taxon>Eukaryota</taxon>
        <taxon>Metazoa</taxon>
        <taxon>Ecdysozoa</taxon>
        <taxon>Arthropoda</taxon>
        <taxon>Hexapoda</taxon>
        <taxon>Insecta</taxon>
        <taxon>Pterygota</taxon>
        <taxon>Neoptera</taxon>
        <taxon>Polyneoptera</taxon>
        <taxon>Phasmatodea</taxon>
        <taxon>Timematodea</taxon>
        <taxon>Timematoidea</taxon>
        <taxon>Timematidae</taxon>
        <taxon>Timema</taxon>
    </lineage>
</organism>
<name>A0A7R9HPW5_9NEOP</name>
<dbReference type="AlphaFoldDB" id="A0A7R9HPW5"/>
<evidence type="ECO:0000313" key="1">
    <source>
        <dbReference type="EMBL" id="CAD7430822.1"/>
    </source>
</evidence>
<proteinExistence type="predicted"/>
<reference evidence="1" key="1">
    <citation type="submission" date="2020-11" db="EMBL/GenBank/DDBJ databases">
        <authorList>
            <person name="Tran Van P."/>
        </authorList>
    </citation>
    <scope>NUCLEOTIDE SEQUENCE</scope>
</reference>